<evidence type="ECO:0000256" key="7">
    <source>
        <dbReference type="ARBA" id="ARBA00023187"/>
    </source>
</evidence>
<evidence type="ECO:0000256" key="5">
    <source>
        <dbReference type="ARBA" id="ARBA00022728"/>
    </source>
</evidence>
<dbReference type="KEGG" id="tad:TRIADDRAFT_20768"/>
<keyword evidence="5" id="KW-0747">Spliceosome</keyword>
<dbReference type="InterPro" id="IPR036070">
    <property type="entry name" value="Nop_dom_sf"/>
</dbReference>
<dbReference type="EMBL" id="DS985242">
    <property type="protein sequence ID" value="EDV27298.1"/>
    <property type="molecule type" value="Genomic_DNA"/>
</dbReference>
<evidence type="ECO:0000256" key="6">
    <source>
        <dbReference type="ARBA" id="ARBA00022884"/>
    </source>
</evidence>
<dbReference type="AlphaFoldDB" id="B3RML9"/>
<dbReference type="InterPro" id="IPR027105">
    <property type="entry name" value="Prp31"/>
</dbReference>
<dbReference type="eggNOG" id="KOG2574">
    <property type="taxonomic scope" value="Eukaryota"/>
</dbReference>
<keyword evidence="6" id="KW-0694">RNA-binding</keyword>
<comment type="similarity">
    <text evidence="2">Belongs to the PRP31 family.</text>
</comment>
<protein>
    <recommendedName>
        <fullName evidence="3">U4/U6 small nuclear ribonucleoprotein Prp31</fullName>
    </recommendedName>
    <alternativeName>
        <fullName evidence="10">Pre-mRNA-processing factor 31</fullName>
    </alternativeName>
</protein>
<dbReference type="GO" id="GO:0071011">
    <property type="term" value="C:precatalytic spliceosome"/>
    <property type="evidence" value="ECO:0000318"/>
    <property type="project" value="GO_Central"/>
</dbReference>
<dbReference type="SUPFAM" id="SSF89124">
    <property type="entry name" value="Nop domain"/>
    <property type="match status" value="1"/>
</dbReference>
<dbReference type="GeneID" id="6750922"/>
<evidence type="ECO:0000256" key="1">
    <source>
        <dbReference type="ARBA" id="ARBA00004123"/>
    </source>
</evidence>
<evidence type="ECO:0000313" key="13">
    <source>
        <dbReference type="EMBL" id="EDV27298.1"/>
    </source>
</evidence>
<proteinExistence type="inferred from homology"/>
<dbReference type="GO" id="GO:0046540">
    <property type="term" value="C:U4/U6 x U5 tri-snRNP complex"/>
    <property type="evidence" value="ECO:0007669"/>
    <property type="project" value="InterPro"/>
</dbReference>
<dbReference type="InterPro" id="IPR002687">
    <property type="entry name" value="Nop_dom"/>
</dbReference>
<evidence type="ECO:0000259" key="12">
    <source>
        <dbReference type="PROSITE" id="PS51358"/>
    </source>
</evidence>
<dbReference type="PANTHER" id="PTHR13904">
    <property type="entry name" value="PRE-MRNA SPLICING FACTOR PRP31"/>
    <property type="match status" value="1"/>
</dbReference>
<evidence type="ECO:0000256" key="8">
    <source>
        <dbReference type="ARBA" id="ARBA00023242"/>
    </source>
</evidence>
<dbReference type="STRING" id="10228.B3RML9"/>
<keyword evidence="8" id="KW-0539">Nucleus</keyword>
<accession>B3RML9</accession>
<evidence type="ECO:0000256" key="3">
    <source>
        <dbReference type="ARBA" id="ARBA00013538"/>
    </source>
</evidence>
<organism evidence="13 14">
    <name type="scientific">Trichoplax adhaerens</name>
    <name type="common">Trichoplax reptans</name>
    <dbReference type="NCBI Taxonomy" id="10228"/>
    <lineage>
        <taxon>Eukaryota</taxon>
        <taxon>Metazoa</taxon>
        <taxon>Placozoa</taxon>
        <taxon>Uniplacotomia</taxon>
        <taxon>Trichoplacea</taxon>
        <taxon>Trichoplacidae</taxon>
        <taxon>Trichoplax</taxon>
    </lineage>
</organism>
<dbReference type="GO" id="GO:0097526">
    <property type="term" value="C:spliceosomal tri-snRNP complex"/>
    <property type="evidence" value="ECO:0000318"/>
    <property type="project" value="GO_Central"/>
</dbReference>
<evidence type="ECO:0000256" key="2">
    <source>
        <dbReference type="ARBA" id="ARBA00005572"/>
    </source>
</evidence>
<dbReference type="PhylomeDB" id="B3RML9"/>
<dbReference type="RefSeq" id="XP_002109132.1">
    <property type="nucleotide sequence ID" value="XM_002109096.1"/>
</dbReference>
<dbReference type="Pfam" id="PF09785">
    <property type="entry name" value="Prp31_C"/>
    <property type="match status" value="1"/>
</dbReference>
<dbReference type="OMA" id="IGNGPMD"/>
<evidence type="ECO:0000256" key="10">
    <source>
        <dbReference type="ARBA" id="ARBA00030766"/>
    </source>
</evidence>
<dbReference type="HOGENOM" id="CLU_026337_2_0_1"/>
<dbReference type="InParanoid" id="B3RML9"/>
<dbReference type="GO" id="GO:0003723">
    <property type="term" value="F:RNA binding"/>
    <property type="evidence" value="ECO:0007669"/>
    <property type="project" value="UniProtKB-KW"/>
</dbReference>
<dbReference type="CTD" id="6750922"/>
<feature type="domain" description="Nop" evidence="12">
    <location>
        <begin position="215"/>
        <end position="333"/>
    </location>
</feature>
<dbReference type="PANTHER" id="PTHR13904:SF0">
    <property type="entry name" value="U4_U6 SMALL NUCLEAR RIBONUCLEOPROTEIN PRP31"/>
    <property type="match status" value="1"/>
</dbReference>
<dbReference type="FunFam" id="1.10.246.90:FF:000002">
    <property type="entry name" value="U4/U6 small nuclear ribonucleoprotein Prp31"/>
    <property type="match status" value="1"/>
</dbReference>
<dbReference type="InterPro" id="IPR012976">
    <property type="entry name" value="NOSIC"/>
</dbReference>
<comment type="function">
    <text evidence="11">Involved in pre-mRNA splicing as component of the spliceosome. Required for the assembly of the U4/U5/U6 tri-snRNP complex, one of the building blocks of the spliceosome.</text>
</comment>
<dbReference type="Gene3D" id="1.10.287.4070">
    <property type="match status" value="1"/>
</dbReference>
<dbReference type="Gene3D" id="1.10.246.90">
    <property type="entry name" value="Nop domain"/>
    <property type="match status" value="1"/>
</dbReference>
<dbReference type="OrthoDB" id="4771285at2759"/>
<dbReference type="FunFam" id="1.10.287.4070:FF:000003">
    <property type="entry name" value="U4/U6 small nuclear ribonucleoprotein PRP31"/>
    <property type="match status" value="1"/>
</dbReference>
<dbReference type="GO" id="GO:0005687">
    <property type="term" value="C:U4 snRNP"/>
    <property type="evidence" value="ECO:0000318"/>
    <property type="project" value="GO_Central"/>
</dbReference>
<keyword evidence="14" id="KW-1185">Reference proteome</keyword>
<keyword evidence="7" id="KW-0508">mRNA splicing</keyword>
<evidence type="ECO:0000313" key="14">
    <source>
        <dbReference type="Proteomes" id="UP000009022"/>
    </source>
</evidence>
<dbReference type="InterPro" id="IPR042239">
    <property type="entry name" value="Nop_C"/>
</dbReference>
<dbReference type="GO" id="GO:0000244">
    <property type="term" value="P:spliceosomal tri-snRNP complex assembly"/>
    <property type="evidence" value="ECO:0007669"/>
    <property type="project" value="InterPro"/>
</dbReference>
<keyword evidence="9" id="KW-0687">Ribonucleoprotein</keyword>
<evidence type="ECO:0000256" key="9">
    <source>
        <dbReference type="ARBA" id="ARBA00023274"/>
    </source>
</evidence>
<reference evidence="13 14" key="1">
    <citation type="journal article" date="2008" name="Nature">
        <title>The Trichoplax genome and the nature of placozoans.</title>
        <authorList>
            <person name="Srivastava M."/>
            <person name="Begovic E."/>
            <person name="Chapman J."/>
            <person name="Putnam N.H."/>
            <person name="Hellsten U."/>
            <person name="Kawashima T."/>
            <person name="Kuo A."/>
            <person name="Mitros T."/>
            <person name="Salamov A."/>
            <person name="Carpenter M.L."/>
            <person name="Signorovitch A.Y."/>
            <person name="Moreno M.A."/>
            <person name="Kamm K."/>
            <person name="Grimwood J."/>
            <person name="Schmutz J."/>
            <person name="Shapiro H."/>
            <person name="Grigoriev I.V."/>
            <person name="Buss L.W."/>
            <person name="Schierwater B."/>
            <person name="Dellaporta S.L."/>
            <person name="Rokhsar D.S."/>
        </authorList>
    </citation>
    <scope>NUCLEOTIDE SEQUENCE [LARGE SCALE GENOMIC DNA]</scope>
    <source>
        <strain evidence="13 14">Grell-BS-1999</strain>
    </source>
</reference>
<comment type="subcellular location">
    <subcellularLocation>
        <location evidence="1">Nucleus</location>
    </subcellularLocation>
</comment>
<dbReference type="Proteomes" id="UP000009022">
    <property type="component" value="Unassembled WGS sequence"/>
</dbReference>
<dbReference type="SMART" id="SM00931">
    <property type="entry name" value="NOSIC"/>
    <property type="match status" value="1"/>
</dbReference>
<dbReference type="InterPro" id="IPR019175">
    <property type="entry name" value="Prp31_C"/>
</dbReference>
<gene>
    <name evidence="13" type="ORF">TRIADDRAFT_20768</name>
</gene>
<dbReference type="PROSITE" id="PS51358">
    <property type="entry name" value="NOP"/>
    <property type="match status" value="1"/>
</dbReference>
<dbReference type="Pfam" id="PF01798">
    <property type="entry name" value="Nop"/>
    <property type="match status" value="1"/>
</dbReference>
<name>B3RML9_TRIAD</name>
<evidence type="ECO:0000256" key="4">
    <source>
        <dbReference type="ARBA" id="ARBA00022664"/>
    </source>
</evidence>
<keyword evidence="4" id="KW-0507">mRNA processing</keyword>
<sequence length="491" mass="53840">MSLADELLADFEDAETEDVNDIVDEDQLEAENERNGDDVMEVADGGGDAINNSVRAVAKLRDSKNLNDIVKDIDYYIENPRAEQVLGPVEVDPEYLLIVNGNNMAVEIDNEISIIHKYVRDTYTKRFPELESLIEFPFDYIRTVQRLGNELNTDLSDILIPANVMVVSVTASTTQGTKLDDDELERVLEACKVAIELMDIKIKIFQYVESRMSFIAPNLSVIAGASVAAKIMGTAGGLTALSKMPACNIMVLGSVKKSLSGFSTSSIMPHTGNLYYSDIVQNSPPDLRKKAARLVAAKCALAARVDSFHEAVDGSIGQNLRDDIEKKLDKLQEPPPLKKIKPLIVPGEYRKKKRGGRRVRKLKEKAAVTELRKQANRMTFGQIEEDAYQGDLGFSLGQLGQSTSGKVRGAPVDKKTQVSVSKKLQKTLQQDNQTYGGRSSVRGATSGTASSVAFTPLQGLEIVNPLAAEKKAQEANAKYFSANTGFRFVKK</sequence>
<evidence type="ECO:0000256" key="11">
    <source>
        <dbReference type="ARBA" id="ARBA00045397"/>
    </source>
</evidence>
<dbReference type="GO" id="GO:0000398">
    <property type="term" value="P:mRNA splicing, via spliceosome"/>
    <property type="evidence" value="ECO:0000318"/>
    <property type="project" value="GO_Central"/>
</dbReference>